<evidence type="ECO:0000313" key="7">
    <source>
        <dbReference type="Proteomes" id="UP000198638"/>
    </source>
</evidence>
<feature type="domain" description="Response regulatory" evidence="5">
    <location>
        <begin position="13"/>
        <end position="128"/>
    </location>
</feature>
<dbReference type="Gene3D" id="3.40.50.2300">
    <property type="match status" value="1"/>
</dbReference>
<dbReference type="EMBL" id="FNRQ01000001">
    <property type="protein sequence ID" value="SEA34728.1"/>
    <property type="molecule type" value="Genomic_DNA"/>
</dbReference>
<dbReference type="SUPFAM" id="SSF46894">
    <property type="entry name" value="C-terminal effector domain of the bipartite response regulators"/>
    <property type="match status" value="1"/>
</dbReference>
<dbReference type="GO" id="GO:0003677">
    <property type="term" value="F:DNA binding"/>
    <property type="evidence" value="ECO:0007669"/>
    <property type="project" value="UniProtKB-KW"/>
</dbReference>
<dbReference type="InterPro" id="IPR011006">
    <property type="entry name" value="CheY-like_superfamily"/>
</dbReference>
<dbReference type="SMART" id="SM00421">
    <property type="entry name" value="HTH_LUXR"/>
    <property type="match status" value="1"/>
</dbReference>
<dbReference type="Pfam" id="PF00072">
    <property type="entry name" value="Response_reg"/>
    <property type="match status" value="1"/>
</dbReference>
<dbReference type="InterPro" id="IPR058245">
    <property type="entry name" value="NreC/VraR/RcsB-like_REC"/>
</dbReference>
<dbReference type="PANTHER" id="PTHR43214">
    <property type="entry name" value="TWO-COMPONENT RESPONSE REGULATOR"/>
    <property type="match status" value="1"/>
</dbReference>
<dbReference type="GO" id="GO:0006355">
    <property type="term" value="P:regulation of DNA-templated transcription"/>
    <property type="evidence" value="ECO:0007669"/>
    <property type="project" value="InterPro"/>
</dbReference>
<name>A0A1H4AG43_9BURK</name>
<dbReference type="PANTHER" id="PTHR43214:SF43">
    <property type="entry name" value="TWO-COMPONENT RESPONSE REGULATOR"/>
    <property type="match status" value="1"/>
</dbReference>
<dbReference type="CDD" id="cd06170">
    <property type="entry name" value="LuxR_C_like"/>
    <property type="match status" value="1"/>
</dbReference>
<organism evidence="6 7">
    <name type="scientific">Paraburkholderia sartisoli</name>
    <dbReference type="NCBI Taxonomy" id="83784"/>
    <lineage>
        <taxon>Bacteria</taxon>
        <taxon>Pseudomonadati</taxon>
        <taxon>Pseudomonadota</taxon>
        <taxon>Betaproteobacteria</taxon>
        <taxon>Burkholderiales</taxon>
        <taxon>Burkholderiaceae</taxon>
        <taxon>Paraburkholderia</taxon>
    </lineage>
</organism>
<evidence type="ECO:0000259" key="5">
    <source>
        <dbReference type="PROSITE" id="PS50110"/>
    </source>
</evidence>
<dbReference type="InterPro" id="IPR000792">
    <property type="entry name" value="Tscrpt_reg_LuxR_C"/>
</dbReference>
<dbReference type="InterPro" id="IPR001789">
    <property type="entry name" value="Sig_transdc_resp-reg_receiver"/>
</dbReference>
<dbReference type="Proteomes" id="UP000198638">
    <property type="component" value="Unassembled WGS sequence"/>
</dbReference>
<dbReference type="GO" id="GO:0000160">
    <property type="term" value="P:phosphorelay signal transduction system"/>
    <property type="evidence" value="ECO:0007669"/>
    <property type="project" value="InterPro"/>
</dbReference>
<evidence type="ECO:0000256" key="3">
    <source>
        <dbReference type="PROSITE-ProRule" id="PRU00169"/>
    </source>
</evidence>
<evidence type="ECO:0000256" key="2">
    <source>
        <dbReference type="ARBA" id="ARBA00023125"/>
    </source>
</evidence>
<dbReference type="InterPro" id="IPR016032">
    <property type="entry name" value="Sig_transdc_resp-reg_C-effctor"/>
</dbReference>
<dbReference type="PROSITE" id="PS00622">
    <property type="entry name" value="HTH_LUXR_1"/>
    <property type="match status" value="1"/>
</dbReference>
<dbReference type="InterPro" id="IPR039420">
    <property type="entry name" value="WalR-like"/>
</dbReference>
<reference evidence="7" key="1">
    <citation type="submission" date="2016-10" db="EMBL/GenBank/DDBJ databases">
        <authorList>
            <person name="Varghese N."/>
            <person name="Submissions S."/>
        </authorList>
    </citation>
    <scope>NUCLEOTIDE SEQUENCE [LARGE SCALE GENOMIC DNA]</scope>
    <source>
        <strain evidence="7">LMG 24000</strain>
    </source>
</reference>
<keyword evidence="7" id="KW-1185">Reference proteome</keyword>
<accession>A0A1H4AG43</accession>
<dbReference type="CDD" id="cd17535">
    <property type="entry name" value="REC_NarL-like"/>
    <property type="match status" value="1"/>
</dbReference>
<evidence type="ECO:0000313" key="6">
    <source>
        <dbReference type="EMBL" id="SEA34728.1"/>
    </source>
</evidence>
<evidence type="ECO:0000256" key="1">
    <source>
        <dbReference type="ARBA" id="ARBA00022553"/>
    </source>
</evidence>
<dbReference type="SMART" id="SM00448">
    <property type="entry name" value="REC"/>
    <property type="match status" value="1"/>
</dbReference>
<keyword evidence="1 3" id="KW-0597">Phosphoprotein</keyword>
<dbReference type="PROSITE" id="PS50043">
    <property type="entry name" value="HTH_LUXR_2"/>
    <property type="match status" value="1"/>
</dbReference>
<sequence length="221" mass="24291">MHGKSPSSRRATQILIVDDHPIIREGMTHLLNLQGDLHVCCVAGSAEKALAAMACQPDMAIVDISLQSDSGVDLVKTLRHRYPDLAILVLSMHDESLFAERALRAGANGYLMKLEATEHVVSAIREVLAGNIYLSAAMHETLARSLAGPRKMPAGPIASLSEREFEVLHLIGLGFSTREIAGKLNRSIKTIEAHRANIKEKLNIRNGKELMRFAIQWIESQ</sequence>
<dbReference type="PRINTS" id="PR00038">
    <property type="entry name" value="HTHLUXR"/>
</dbReference>
<feature type="domain" description="HTH luxR-type" evidence="4">
    <location>
        <begin position="153"/>
        <end position="218"/>
    </location>
</feature>
<feature type="modified residue" description="4-aspartylphosphate" evidence="3">
    <location>
        <position position="63"/>
    </location>
</feature>
<dbReference type="Pfam" id="PF00196">
    <property type="entry name" value="GerE"/>
    <property type="match status" value="1"/>
</dbReference>
<dbReference type="SUPFAM" id="SSF52172">
    <property type="entry name" value="CheY-like"/>
    <property type="match status" value="1"/>
</dbReference>
<dbReference type="PROSITE" id="PS50110">
    <property type="entry name" value="RESPONSE_REGULATORY"/>
    <property type="match status" value="1"/>
</dbReference>
<dbReference type="RefSeq" id="WP_090530152.1">
    <property type="nucleotide sequence ID" value="NZ_FNRQ01000001.1"/>
</dbReference>
<proteinExistence type="predicted"/>
<evidence type="ECO:0000259" key="4">
    <source>
        <dbReference type="PROSITE" id="PS50043"/>
    </source>
</evidence>
<dbReference type="OrthoDB" id="9816469at2"/>
<protein>
    <submittedName>
        <fullName evidence="6">DNA-binding response regulator, NarL/FixJ family, contains REC and HTH domains</fullName>
    </submittedName>
</protein>
<gene>
    <name evidence="6" type="ORF">SAMN05192564_1011167</name>
</gene>
<dbReference type="STRING" id="83784.SAMN05192564_1011167"/>
<dbReference type="AlphaFoldDB" id="A0A1H4AG43"/>
<keyword evidence="2 6" id="KW-0238">DNA-binding</keyword>